<protein>
    <recommendedName>
        <fullName evidence="5">NADH:ubiquinone oxidoreductase intermediate-associated protein 30 domain-containing protein</fullName>
    </recommendedName>
</protein>
<keyword evidence="3" id="KW-0496">Mitochondrion</keyword>
<dbReference type="GO" id="GO:0005739">
    <property type="term" value="C:mitochondrion"/>
    <property type="evidence" value="ECO:0007669"/>
    <property type="project" value="UniProtKB-SubCell"/>
</dbReference>
<dbReference type="Proteomes" id="UP000077315">
    <property type="component" value="Unassembled WGS sequence"/>
</dbReference>
<evidence type="ECO:0000256" key="1">
    <source>
        <dbReference type="ARBA" id="ARBA00004173"/>
    </source>
</evidence>
<evidence type="ECO:0000313" key="7">
    <source>
        <dbReference type="Proteomes" id="UP000077315"/>
    </source>
</evidence>
<evidence type="ECO:0000256" key="3">
    <source>
        <dbReference type="ARBA" id="ARBA00023128"/>
    </source>
</evidence>
<dbReference type="VEuPathDB" id="FungiDB:PHYBLDRAFT_61948"/>
<dbReference type="OrthoDB" id="42561at2759"/>
<evidence type="ECO:0000256" key="2">
    <source>
        <dbReference type="ARBA" id="ARBA00007884"/>
    </source>
</evidence>
<dbReference type="STRING" id="763407.A0A162V8P9"/>
<dbReference type="PANTHER" id="PTHR13194:SF18">
    <property type="entry name" value="COMPLEX I INTERMEDIATE-ASSOCIATED PROTEIN 30, MITOCHONDRIAL"/>
    <property type="match status" value="1"/>
</dbReference>
<evidence type="ECO:0000256" key="4">
    <source>
        <dbReference type="ARBA" id="ARBA00023186"/>
    </source>
</evidence>
<dbReference type="InParanoid" id="A0A162V8P9"/>
<dbReference type="SUPFAM" id="SSF49785">
    <property type="entry name" value="Galactose-binding domain-like"/>
    <property type="match status" value="1"/>
</dbReference>
<dbReference type="GO" id="GO:0006120">
    <property type="term" value="P:mitochondrial electron transport, NADH to ubiquinone"/>
    <property type="evidence" value="ECO:0007669"/>
    <property type="project" value="TreeGrafter"/>
</dbReference>
<dbReference type="GO" id="GO:0051082">
    <property type="term" value="F:unfolded protein binding"/>
    <property type="evidence" value="ECO:0007669"/>
    <property type="project" value="TreeGrafter"/>
</dbReference>
<comment type="subcellular location">
    <subcellularLocation>
        <location evidence="1">Mitochondrion</location>
    </subcellularLocation>
</comment>
<dbReference type="InterPro" id="IPR008979">
    <property type="entry name" value="Galactose-bd-like_sf"/>
</dbReference>
<reference evidence="7" key="1">
    <citation type="submission" date="2015-06" db="EMBL/GenBank/DDBJ databases">
        <title>Expansion of signal transduction pathways in fungi by whole-genome duplication.</title>
        <authorList>
            <consortium name="DOE Joint Genome Institute"/>
            <person name="Corrochano L.M."/>
            <person name="Kuo A."/>
            <person name="Marcet-Houben M."/>
            <person name="Polaino S."/>
            <person name="Salamov A."/>
            <person name="Villalobos J.M."/>
            <person name="Alvarez M.I."/>
            <person name="Avalos J."/>
            <person name="Benito E.P."/>
            <person name="Benoit I."/>
            <person name="Burger G."/>
            <person name="Camino L.P."/>
            <person name="Canovas D."/>
            <person name="Cerda-Olmedo E."/>
            <person name="Cheng J.-F."/>
            <person name="Dominguez A."/>
            <person name="Elias M."/>
            <person name="Eslava A.P."/>
            <person name="Glaser F."/>
            <person name="Grimwood J."/>
            <person name="Gutierrez G."/>
            <person name="Heitman J."/>
            <person name="Henrissat B."/>
            <person name="Iturriaga E.A."/>
            <person name="Lang B.F."/>
            <person name="Lavin J.L."/>
            <person name="Lee S."/>
            <person name="Li W."/>
            <person name="Lindquist E."/>
            <person name="Lopez-Garcia S."/>
            <person name="Luque E.M."/>
            <person name="Marcos A.T."/>
            <person name="Martin J."/>
            <person name="McCluskey K."/>
            <person name="Medina H.R."/>
            <person name="Miralles-Duran A."/>
            <person name="Miyazaki A."/>
            <person name="Munoz-Torres E."/>
            <person name="Oguiza J.A."/>
            <person name="Ohm R."/>
            <person name="Olmedo M."/>
            <person name="Orejas M."/>
            <person name="Ortiz-Castellanos L."/>
            <person name="Pisabarro A.G."/>
            <person name="Rodriguez-Romero J."/>
            <person name="Ruiz-Herrera J."/>
            <person name="Ruiz-Vazquez R."/>
            <person name="Sanz C."/>
            <person name="Schackwitz W."/>
            <person name="Schmutz J."/>
            <person name="Shahriari M."/>
            <person name="Shelest E."/>
            <person name="Silva-Franco F."/>
            <person name="Soanes D."/>
            <person name="Syed K."/>
            <person name="Tagua V.G."/>
            <person name="Talbot N.J."/>
            <person name="Thon M."/>
            <person name="De vries R.P."/>
            <person name="Wiebenga A."/>
            <person name="Yadav J.S."/>
            <person name="Braun E.L."/>
            <person name="Baker S."/>
            <person name="Garre V."/>
            <person name="Horwitz B."/>
            <person name="Torres-Martinez S."/>
            <person name="Idnurm A."/>
            <person name="Herrera-Estrella A."/>
            <person name="Gabaldon T."/>
            <person name="Grigoriev I.V."/>
        </authorList>
    </citation>
    <scope>NUCLEOTIDE SEQUENCE [LARGE SCALE GENOMIC DNA]</scope>
    <source>
        <strain evidence="7">NRRL 1555(-)</strain>
    </source>
</reference>
<name>A0A162V8P9_PHYB8</name>
<evidence type="ECO:0000259" key="5">
    <source>
        <dbReference type="Pfam" id="PF08547"/>
    </source>
</evidence>
<dbReference type="PANTHER" id="PTHR13194">
    <property type="entry name" value="COMPLEX I INTERMEDIATE-ASSOCIATED PROTEIN 30"/>
    <property type="match status" value="1"/>
</dbReference>
<accession>A0A162V8P9</accession>
<sequence>MFSFLRRSAGVLADSSAKALRMDGLQGWQKELPMAALNSKKDLAQWAIGCDKDIGGFTEASLDITPDNTGLFHGNLSLELPANREIQHSGYAAIRSKVKPSSMFGTPCWDTSLFRYLGLRVKGDNRKYFVNIQTDGVIQTDLHQHRLFLRTPGQWETVMIPFRDFILTNNGMIQEEQVEMFREKVKTVGVSLMDRQEGPFKLEIDWIKAMNTEFTEGDMDRVPPSKETSDIS</sequence>
<dbReference type="AlphaFoldDB" id="A0A162V8P9"/>
<dbReference type="InterPro" id="IPR039131">
    <property type="entry name" value="NDUFAF1"/>
</dbReference>
<keyword evidence="7" id="KW-1185">Reference proteome</keyword>
<dbReference type="EMBL" id="KV440971">
    <property type="protein sequence ID" value="OAD80903.1"/>
    <property type="molecule type" value="Genomic_DNA"/>
</dbReference>
<dbReference type="RefSeq" id="XP_018298943.1">
    <property type="nucleotide sequence ID" value="XM_018440880.1"/>
</dbReference>
<evidence type="ECO:0000313" key="6">
    <source>
        <dbReference type="EMBL" id="OAD80903.1"/>
    </source>
</evidence>
<keyword evidence="4" id="KW-0143">Chaperone</keyword>
<dbReference type="GO" id="GO:0010257">
    <property type="term" value="P:NADH dehydrogenase complex assembly"/>
    <property type="evidence" value="ECO:0007669"/>
    <property type="project" value="TreeGrafter"/>
</dbReference>
<gene>
    <name evidence="6" type="ORF">PHYBLDRAFT_61948</name>
</gene>
<dbReference type="InterPro" id="IPR013857">
    <property type="entry name" value="NADH-UbQ_OxRdtase-assoc_prot30"/>
</dbReference>
<comment type="similarity">
    <text evidence="2">Belongs to the CIA30 family.</text>
</comment>
<proteinExistence type="inferred from homology"/>
<organism evidence="6 7">
    <name type="scientific">Phycomyces blakesleeanus (strain ATCC 8743b / DSM 1359 / FGSC 10004 / NBRC 33097 / NRRL 1555)</name>
    <dbReference type="NCBI Taxonomy" id="763407"/>
    <lineage>
        <taxon>Eukaryota</taxon>
        <taxon>Fungi</taxon>
        <taxon>Fungi incertae sedis</taxon>
        <taxon>Mucoromycota</taxon>
        <taxon>Mucoromycotina</taxon>
        <taxon>Mucoromycetes</taxon>
        <taxon>Mucorales</taxon>
        <taxon>Phycomycetaceae</taxon>
        <taxon>Phycomyces</taxon>
    </lineage>
</organism>
<dbReference type="GeneID" id="29001786"/>
<dbReference type="Pfam" id="PF08547">
    <property type="entry name" value="CIA30"/>
    <property type="match status" value="1"/>
</dbReference>
<feature type="domain" description="NADH:ubiquinone oxidoreductase intermediate-associated protein 30" evidence="5">
    <location>
        <begin position="38"/>
        <end position="204"/>
    </location>
</feature>